<accession>A0A844E2U6</accession>
<dbReference type="InterPro" id="IPR027417">
    <property type="entry name" value="P-loop_NTPase"/>
</dbReference>
<dbReference type="PANTHER" id="PTHR43581:SF4">
    <property type="entry name" value="ATP_GTP PHOSPHATASE"/>
    <property type="match status" value="1"/>
</dbReference>
<dbReference type="Proteomes" id="UP000431304">
    <property type="component" value="Unassembled WGS sequence"/>
</dbReference>
<name>A0A844E2U6_EUBRA</name>
<reference evidence="2 3" key="1">
    <citation type="journal article" date="2019" name="Nat. Med.">
        <title>A library of human gut bacterial isolates paired with longitudinal multiomics data enables mechanistic microbiome research.</title>
        <authorList>
            <person name="Poyet M."/>
            <person name="Groussin M."/>
            <person name="Gibbons S.M."/>
            <person name="Avila-Pacheco J."/>
            <person name="Jiang X."/>
            <person name="Kearney S.M."/>
            <person name="Perrotta A.R."/>
            <person name="Berdy B."/>
            <person name="Zhao S."/>
            <person name="Lieberman T.D."/>
            <person name="Swanson P.K."/>
            <person name="Smith M."/>
            <person name="Roesemann S."/>
            <person name="Alexander J.E."/>
            <person name="Rich S.A."/>
            <person name="Livny J."/>
            <person name="Vlamakis H."/>
            <person name="Clish C."/>
            <person name="Bullock K."/>
            <person name="Deik A."/>
            <person name="Scott J."/>
            <person name="Pierce K.A."/>
            <person name="Xavier R.J."/>
            <person name="Alm E.J."/>
        </authorList>
    </citation>
    <scope>NUCLEOTIDE SEQUENCE [LARGE SCALE GENOMIC DNA]</scope>
    <source>
        <strain evidence="2 3">BIOML-A3</strain>
    </source>
</reference>
<dbReference type="EMBL" id="WKRA01000067">
    <property type="protein sequence ID" value="MSD17542.1"/>
    <property type="molecule type" value="Genomic_DNA"/>
</dbReference>
<sequence>MQEAEKVYLKKISLENFRCFEKVEVDLQKKLTLVVGANGAGKTSLLESIAIAMSTMFTAFDGAKAMNITKESAHLKAYKIGSTDNVQPQYPVRIGAWAQLDERPEIYWERTLNTAKGKTTIKDAKQILEVASDYQKRLQEGDT</sequence>
<dbReference type="AlphaFoldDB" id="A0A844E2U6"/>
<evidence type="ECO:0000259" key="1">
    <source>
        <dbReference type="Pfam" id="PF13476"/>
    </source>
</evidence>
<dbReference type="InterPro" id="IPR051396">
    <property type="entry name" value="Bact_Antivir_Def_Nuclease"/>
</dbReference>
<evidence type="ECO:0000313" key="2">
    <source>
        <dbReference type="EMBL" id="MSD17542.1"/>
    </source>
</evidence>
<gene>
    <name evidence="2" type="ORF">GKE72_16125</name>
</gene>
<protein>
    <submittedName>
        <fullName evidence="2">AAA family ATPase</fullName>
    </submittedName>
</protein>
<evidence type="ECO:0000313" key="3">
    <source>
        <dbReference type="Proteomes" id="UP000431304"/>
    </source>
</evidence>
<organism evidence="2 3">
    <name type="scientific">Eubacterium ramulus</name>
    <dbReference type="NCBI Taxonomy" id="39490"/>
    <lineage>
        <taxon>Bacteria</taxon>
        <taxon>Bacillati</taxon>
        <taxon>Bacillota</taxon>
        <taxon>Clostridia</taxon>
        <taxon>Eubacteriales</taxon>
        <taxon>Eubacteriaceae</taxon>
        <taxon>Eubacterium</taxon>
    </lineage>
</organism>
<dbReference type="Gene3D" id="3.40.50.300">
    <property type="entry name" value="P-loop containing nucleotide triphosphate hydrolases"/>
    <property type="match status" value="1"/>
</dbReference>
<dbReference type="GO" id="GO:0006302">
    <property type="term" value="P:double-strand break repair"/>
    <property type="evidence" value="ECO:0007669"/>
    <property type="project" value="InterPro"/>
</dbReference>
<feature type="domain" description="Rad50/SbcC-type AAA" evidence="1">
    <location>
        <begin position="11"/>
        <end position="137"/>
    </location>
</feature>
<dbReference type="GO" id="GO:0016887">
    <property type="term" value="F:ATP hydrolysis activity"/>
    <property type="evidence" value="ECO:0007669"/>
    <property type="project" value="InterPro"/>
</dbReference>
<feature type="non-terminal residue" evidence="2">
    <location>
        <position position="143"/>
    </location>
</feature>
<proteinExistence type="predicted"/>
<comment type="caution">
    <text evidence="2">The sequence shown here is derived from an EMBL/GenBank/DDBJ whole genome shotgun (WGS) entry which is preliminary data.</text>
</comment>
<dbReference type="Pfam" id="PF13476">
    <property type="entry name" value="AAA_23"/>
    <property type="match status" value="1"/>
</dbReference>
<dbReference type="PANTHER" id="PTHR43581">
    <property type="entry name" value="ATP/GTP PHOSPHATASE"/>
    <property type="match status" value="1"/>
</dbReference>
<dbReference type="InterPro" id="IPR038729">
    <property type="entry name" value="Rad50/SbcC_AAA"/>
</dbReference>
<dbReference type="SUPFAM" id="SSF52540">
    <property type="entry name" value="P-loop containing nucleoside triphosphate hydrolases"/>
    <property type="match status" value="1"/>
</dbReference>